<feature type="transmembrane region" description="Helical" evidence="8">
    <location>
        <begin position="165"/>
        <end position="185"/>
    </location>
</feature>
<feature type="transmembrane region" description="Helical" evidence="8">
    <location>
        <begin position="318"/>
        <end position="342"/>
    </location>
</feature>
<evidence type="ECO:0000256" key="2">
    <source>
        <dbReference type="ARBA" id="ARBA00022448"/>
    </source>
</evidence>
<dbReference type="EMBL" id="BAAAMJ010000054">
    <property type="protein sequence ID" value="GAA1929105.1"/>
    <property type="molecule type" value="Genomic_DNA"/>
</dbReference>
<evidence type="ECO:0000256" key="8">
    <source>
        <dbReference type="RuleBase" id="RU363032"/>
    </source>
</evidence>
<evidence type="ECO:0000256" key="6">
    <source>
        <dbReference type="ARBA" id="ARBA00022989"/>
    </source>
</evidence>
<feature type="transmembrane region" description="Helical" evidence="8">
    <location>
        <begin position="428"/>
        <end position="451"/>
    </location>
</feature>
<feature type="transmembrane region" description="Helical" evidence="8">
    <location>
        <begin position="266"/>
        <end position="285"/>
    </location>
</feature>
<evidence type="ECO:0000256" key="5">
    <source>
        <dbReference type="ARBA" id="ARBA00022692"/>
    </source>
</evidence>
<dbReference type="PANTHER" id="PTHR43357:SF3">
    <property type="entry name" value="FE(3+)-TRANSPORT SYSTEM PERMEASE PROTEIN FBPB 2"/>
    <property type="match status" value="1"/>
</dbReference>
<evidence type="ECO:0000256" key="9">
    <source>
        <dbReference type="SAM" id="MobiDB-lite"/>
    </source>
</evidence>
<keyword evidence="3" id="KW-1003">Cell membrane</keyword>
<keyword evidence="12" id="KW-1185">Reference proteome</keyword>
<feature type="transmembrane region" description="Helical" evidence="8">
    <location>
        <begin position="56"/>
        <end position="80"/>
    </location>
</feature>
<dbReference type="InterPro" id="IPR000515">
    <property type="entry name" value="MetI-like"/>
</dbReference>
<evidence type="ECO:0000313" key="12">
    <source>
        <dbReference type="Proteomes" id="UP001501303"/>
    </source>
</evidence>
<dbReference type="PANTHER" id="PTHR43357">
    <property type="entry name" value="INNER MEMBRANE ABC TRANSPORTER PERMEASE PROTEIN YDCV"/>
    <property type="match status" value="1"/>
</dbReference>
<keyword evidence="2 8" id="KW-0813">Transport</keyword>
<dbReference type="InterPro" id="IPR035906">
    <property type="entry name" value="MetI-like_sf"/>
</dbReference>
<feature type="transmembrane region" description="Helical" evidence="8">
    <location>
        <begin position="139"/>
        <end position="159"/>
    </location>
</feature>
<feature type="transmembrane region" description="Helical" evidence="8">
    <location>
        <begin position="362"/>
        <end position="383"/>
    </location>
</feature>
<protein>
    <submittedName>
        <fullName evidence="11">Iron ABC transporter permease</fullName>
    </submittedName>
</protein>
<feature type="transmembrane region" description="Helical" evidence="8">
    <location>
        <begin position="107"/>
        <end position="127"/>
    </location>
</feature>
<evidence type="ECO:0000259" key="10">
    <source>
        <dbReference type="PROSITE" id="PS50928"/>
    </source>
</evidence>
<accession>A0ABP5B362</accession>
<comment type="similarity">
    <text evidence="8">Belongs to the binding-protein-dependent transport system permease family.</text>
</comment>
<dbReference type="Proteomes" id="UP001501303">
    <property type="component" value="Unassembled WGS sequence"/>
</dbReference>
<name>A0ABP5B362_9ACTN</name>
<feature type="region of interest" description="Disordered" evidence="9">
    <location>
        <begin position="1"/>
        <end position="50"/>
    </location>
</feature>
<feature type="transmembrane region" description="Helical" evidence="8">
    <location>
        <begin position="224"/>
        <end position="246"/>
    </location>
</feature>
<keyword evidence="6 8" id="KW-1133">Transmembrane helix</keyword>
<dbReference type="PROSITE" id="PS50928">
    <property type="entry name" value="ABC_TM1"/>
    <property type="match status" value="2"/>
</dbReference>
<evidence type="ECO:0000256" key="4">
    <source>
        <dbReference type="ARBA" id="ARBA00022519"/>
    </source>
</evidence>
<reference evidence="12" key="1">
    <citation type="journal article" date="2019" name="Int. J. Syst. Evol. Microbiol.">
        <title>The Global Catalogue of Microorganisms (GCM) 10K type strain sequencing project: providing services to taxonomists for standard genome sequencing and annotation.</title>
        <authorList>
            <consortium name="The Broad Institute Genomics Platform"/>
            <consortium name="The Broad Institute Genome Sequencing Center for Infectious Disease"/>
            <person name="Wu L."/>
            <person name="Ma J."/>
        </authorList>
    </citation>
    <scope>NUCLEOTIDE SEQUENCE [LARGE SCALE GENOMIC DNA]</scope>
    <source>
        <strain evidence="12">JCM 13581</strain>
    </source>
</reference>
<organism evidence="11 12">
    <name type="scientific">Streptomyces sodiiphilus</name>
    <dbReference type="NCBI Taxonomy" id="226217"/>
    <lineage>
        <taxon>Bacteria</taxon>
        <taxon>Bacillati</taxon>
        <taxon>Actinomycetota</taxon>
        <taxon>Actinomycetes</taxon>
        <taxon>Kitasatosporales</taxon>
        <taxon>Streptomycetaceae</taxon>
        <taxon>Streptomyces</taxon>
    </lineage>
</organism>
<keyword evidence="5 8" id="KW-0812">Transmembrane</keyword>
<feature type="domain" description="ABC transmembrane type-1" evidence="10">
    <location>
        <begin position="103"/>
        <end position="284"/>
    </location>
</feature>
<feature type="transmembrane region" description="Helical" evidence="8">
    <location>
        <begin position="403"/>
        <end position="422"/>
    </location>
</feature>
<sequence>MSTSGKPLQEAPAARDGSAGRPDDAQASPGRRRAVTEVPAAPPAHRPRWRRRPGNVPAVLAVPAAVTAVFALLPLVYLVVRALEHGPARARDIVLADRTAELLLRSLNLTATVVVASVVLGISLAWLTERTALPAPRLWAVLATLPLAVPSYVMAFSWLSAFPSLAGFTGAAIALSLACFPYVYLPVAAVLRGIDPAQEESARALGHSALGTFWRVTLPQLRPAAAGGGLLVALYVISDFGAVSLMRYDTFTRAIHLSYRASFDRTPAAALSCVLVLITVLLVVAERRTRGRARHARTGRGTARPAARLPLGRLRWPATLWCGLVAAVAVAFPVGTLGYWLATGSSAAWQPAELLGTARTTVMLAAAGAALTMLLALPVGVIAARYRGRTAHVLEQASYAGHALPGITVALALVFLSVRYAYPLYQQWPLLIAAYAVLFLPLAVTAVRAAVLQAPPELEDMARSLGRGPLATLREVTLPLAAPGVAAGTALTFVVIMKELPATLLLRPTGMDTLATRLWTQTDVGAYAAAAPYALALILIAAVPSYLLGRHRS</sequence>
<evidence type="ECO:0000313" key="11">
    <source>
        <dbReference type="EMBL" id="GAA1929105.1"/>
    </source>
</evidence>
<dbReference type="RefSeq" id="WP_344264756.1">
    <property type="nucleotide sequence ID" value="NZ_BAAAMJ010000054.1"/>
</dbReference>
<keyword evidence="7 8" id="KW-0472">Membrane</keyword>
<dbReference type="SUPFAM" id="SSF161098">
    <property type="entry name" value="MetI-like"/>
    <property type="match status" value="2"/>
</dbReference>
<comment type="subcellular location">
    <subcellularLocation>
        <location evidence="1">Cell inner membrane</location>
        <topology evidence="1">Multi-pass membrane protein</topology>
    </subcellularLocation>
    <subcellularLocation>
        <location evidence="8">Cell membrane</location>
        <topology evidence="8">Multi-pass membrane protein</topology>
    </subcellularLocation>
</comment>
<dbReference type="Pfam" id="PF00528">
    <property type="entry name" value="BPD_transp_1"/>
    <property type="match status" value="2"/>
</dbReference>
<evidence type="ECO:0000256" key="7">
    <source>
        <dbReference type="ARBA" id="ARBA00023136"/>
    </source>
</evidence>
<feature type="transmembrane region" description="Helical" evidence="8">
    <location>
        <begin position="472"/>
        <end position="497"/>
    </location>
</feature>
<keyword evidence="4" id="KW-0997">Cell inner membrane</keyword>
<evidence type="ECO:0000256" key="3">
    <source>
        <dbReference type="ARBA" id="ARBA00022475"/>
    </source>
</evidence>
<dbReference type="CDD" id="cd06261">
    <property type="entry name" value="TM_PBP2"/>
    <property type="match status" value="2"/>
</dbReference>
<gene>
    <name evidence="11" type="ORF">GCM10009716_41000</name>
</gene>
<feature type="transmembrane region" description="Helical" evidence="8">
    <location>
        <begin position="524"/>
        <end position="548"/>
    </location>
</feature>
<feature type="domain" description="ABC transmembrane type-1" evidence="10">
    <location>
        <begin position="358"/>
        <end position="548"/>
    </location>
</feature>
<evidence type="ECO:0000256" key="1">
    <source>
        <dbReference type="ARBA" id="ARBA00004429"/>
    </source>
</evidence>
<dbReference type="Gene3D" id="1.10.3720.10">
    <property type="entry name" value="MetI-like"/>
    <property type="match status" value="2"/>
</dbReference>
<comment type="caution">
    <text evidence="11">The sequence shown here is derived from an EMBL/GenBank/DDBJ whole genome shotgun (WGS) entry which is preliminary data.</text>
</comment>
<proteinExistence type="inferred from homology"/>